<keyword evidence="15" id="KW-1185">Reference proteome</keyword>
<dbReference type="SUPFAM" id="SSF54862">
    <property type="entry name" value="4Fe-4S ferredoxins"/>
    <property type="match status" value="1"/>
</dbReference>
<dbReference type="InterPro" id="IPR017896">
    <property type="entry name" value="4Fe4S_Fe-S-bd"/>
</dbReference>
<feature type="binding site" evidence="10">
    <location>
        <position position="181"/>
    </location>
    <ligand>
        <name>[4Fe-4S] cluster</name>
        <dbReference type="ChEBI" id="CHEBI:49883"/>
        <label>2</label>
    </ligand>
</feature>
<evidence type="ECO:0000256" key="8">
    <source>
        <dbReference type="ARBA" id="ARBA00023014"/>
    </source>
</evidence>
<feature type="domain" description="4Fe-4S ferredoxin-type" evidence="12">
    <location>
        <begin position="127"/>
        <end position="160"/>
    </location>
</feature>
<comment type="function">
    <text evidence="10">Part of a membrane-bound complex that couples electron transfer with translocation of ions across the membrane.</text>
</comment>
<dbReference type="PROSITE" id="PS51379">
    <property type="entry name" value="4FE4S_FER_2"/>
    <property type="match status" value="4"/>
</dbReference>
<feature type="domain" description="4Fe-4S" evidence="13">
    <location>
        <begin position="31"/>
        <end position="90"/>
    </location>
</feature>
<evidence type="ECO:0000256" key="4">
    <source>
        <dbReference type="ARBA" id="ARBA00022737"/>
    </source>
</evidence>
<dbReference type="InterPro" id="IPR017900">
    <property type="entry name" value="4Fe4S_Fe_S_CS"/>
</dbReference>
<dbReference type="PROSITE" id="PS51656">
    <property type="entry name" value="4FE4S"/>
    <property type="match status" value="1"/>
</dbReference>
<feature type="binding site" evidence="10">
    <location>
        <position position="174"/>
    </location>
    <ligand>
        <name>[4Fe-4S] cluster</name>
        <dbReference type="ChEBI" id="CHEBI:49883"/>
        <label>3</label>
    </ligand>
</feature>
<dbReference type="PANTHER" id="PTHR43560:SF1">
    <property type="entry name" value="ION-TRANSLOCATING OXIDOREDUCTASE COMPLEX SUBUNIT B"/>
    <property type="match status" value="1"/>
</dbReference>
<dbReference type="RefSeq" id="WP_369018723.1">
    <property type="nucleotide sequence ID" value="NZ_CP121689.1"/>
</dbReference>
<feature type="domain" description="4Fe-4S ferredoxin-type" evidence="12">
    <location>
        <begin position="162"/>
        <end position="191"/>
    </location>
</feature>
<feature type="binding site" evidence="10">
    <location>
        <position position="56"/>
    </location>
    <ligand>
        <name>[4Fe-4S] cluster</name>
        <dbReference type="ChEBI" id="CHEBI:49883"/>
        <label>1</label>
    </ligand>
</feature>
<dbReference type="Gene3D" id="3.30.70.20">
    <property type="match status" value="2"/>
</dbReference>
<evidence type="ECO:0000256" key="2">
    <source>
        <dbReference type="ARBA" id="ARBA00022485"/>
    </source>
</evidence>
<dbReference type="Proteomes" id="UP001461341">
    <property type="component" value="Chromosome"/>
</dbReference>
<dbReference type="Gene3D" id="1.10.15.40">
    <property type="entry name" value="Electron transport complex subunit B, putative Fe-S cluster"/>
    <property type="match status" value="1"/>
</dbReference>
<keyword evidence="9 10" id="KW-0472">Membrane</keyword>
<dbReference type="InterPro" id="IPR010207">
    <property type="entry name" value="Elect_transpt_cplx_RnfB/RsxB"/>
</dbReference>
<feature type="binding site" evidence="10">
    <location>
        <position position="140"/>
    </location>
    <ligand>
        <name>[4Fe-4S] cluster</name>
        <dbReference type="ChEBI" id="CHEBI:49883"/>
        <label>2</label>
    </ligand>
</feature>
<dbReference type="PROSITE" id="PS00198">
    <property type="entry name" value="4FE4S_FER_1"/>
    <property type="match status" value="1"/>
</dbReference>
<evidence type="ECO:0000259" key="12">
    <source>
        <dbReference type="PROSITE" id="PS51379"/>
    </source>
</evidence>
<proteinExistence type="inferred from homology"/>
<dbReference type="InterPro" id="IPR050395">
    <property type="entry name" value="4Fe4S_Ferredoxin_RnfB"/>
</dbReference>
<evidence type="ECO:0000313" key="15">
    <source>
        <dbReference type="Proteomes" id="UP001461341"/>
    </source>
</evidence>
<keyword evidence="7 10" id="KW-0408">Iron</keyword>
<evidence type="ECO:0000256" key="6">
    <source>
        <dbReference type="ARBA" id="ARBA00022982"/>
    </source>
</evidence>
<dbReference type="Pfam" id="PF12838">
    <property type="entry name" value="Fer4_7"/>
    <property type="match status" value="1"/>
</dbReference>
<feature type="binding site" evidence="10">
    <location>
        <position position="48"/>
    </location>
    <ligand>
        <name>[4Fe-4S] cluster</name>
        <dbReference type="ChEBI" id="CHEBI:49883"/>
        <label>1</label>
    </ligand>
</feature>
<keyword evidence="8 10" id="KW-0411">Iron-sulfur</keyword>
<comment type="similarity">
    <text evidence="10">Belongs to the 4Fe4S bacterial-type ferredoxin family. RnfB subfamily.</text>
</comment>
<keyword evidence="10" id="KW-1003">Cell membrane</keyword>
<feature type="binding site" evidence="10">
    <location>
        <position position="150"/>
    </location>
    <ligand>
        <name>[4Fe-4S] cluster</name>
        <dbReference type="ChEBI" id="CHEBI:49883"/>
        <label>3</label>
    </ligand>
</feature>
<dbReference type="EMBL" id="CP121689">
    <property type="protein sequence ID" value="WZL76559.1"/>
    <property type="molecule type" value="Genomic_DNA"/>
</dbReference>
<feature type="binding site" evidence="10">
    <location>
        <position position="51"/>
    </location>
    <ligand>
        <name>[4Fe-4S] cluster</name>
        <dbReference type="ChEBI" id="CHEBI:49883"/>
        <label>1</label>
    </ligand>
</feature>
<keyword evidence="4 10" id="KW-0677">Repeat</keyword>
<comment type="subunit">
    <text evidence="10">The complex is composed of six subunits: RnfA, RnfB, RnfC, RnfD, RnfE and RnfG.</text>
</comment>
<feature type="region of interest" description="Hydrophobic" evidence="10">
    <location>
        <begin position="1"/>
        <end position="25"/>
    </location>
</feature>
<gene>
    <name evidence="10" type="primary">rnfB</name>
    <name evidence="14" type="ORF">QBE54_02165</name>
</gene>
<keyword evidence="5 10" id="KW-1278">Translocase</keyword>
<feature type="transmembrane region" description="Helical" evidence="11">
    <location>
        <begin position="6"/>
        <end position="25"/>
    </location>
</feature>
<dbReference type="EC" id="7.-.-.-" evidence="10"/>
<evidence type="ECO:0000259" key="13">
    <source>
        <dbReference type="PROSITE" id="PS51656"/>
    </source>
</evidence>
<feature type="binding site" evidence="10">
    <location>
        <position position="73"/>
    </location>
    <ligand>
        <name>[4Fe-4S] cluster</name>
        <dbReference type="ChEBI" id="CHEBI:49883"/>
        <label>1</label>
    </ligand>
</feature>
<dbReference type="Pfam" id="PF13187">
    <property type="entry name" value="Fer4_9"/>
    <property type="match status" value="1"/>
</dbReference>
<dbReference type="PANTHER" id="PTHR43560">
    <property type="entry name" value="ION-TRANSLOCATING OXIDOREDUCTASE COMPLEX SUBUNIT B"/>
    <property type="match status" value="1"/>
</dbReference>
<name>A0ABZ2YC29_9BACT</name>
<feature type="domain" description="4Fe-4S ferredoxin-type" evidence="12">
    <location>
        <begin position="236"/>
        <end position="265"/>
    </location>
</feature>
<keyword evidence="2 10" id="KW-0004">4Fe-4S</keyword>
<evidence type="ECO:0000256" key="9">
    <source>
        <dbReference type="ARBA" id="ARBA00023136"/>
    </source>
</evidence>
<feature type="binding site" evidence="10">
    <location>
        <position position="136"/>
    </location>
    <ligand>
        <name>[4Fe-4S] cluster</name>
        <dbReference type="ChEBI" id="CHEBI:49883"/>
        <label>2</label>
    </ligand>
</feature>
<keyword evidence="3 10" id="KW-0479">Metal-binding</keyword>
<keyword evidence="1 10" id="KW-0813">Transport</keyword>
<protein>
    <recommendedName>
        <fullName evidence="10">Ion-translocating oxidoreductase complex subunit B</fullName>
        <ecNumber evidence="10">7.-.-.-</ecNumber>
    </recommendedName>
    <alternativeName>
        <fullName evidence="10">Rnf electron transport complex subunit B</fullName>
    </alternativeName>
</protein>
<keyword evidence="6 10" id="KW-0249">Electron transport</keyword>
<dbReference type="NCBIfam" id="TIGR01944">
    <property type="entry name" value="rnfB"/>
    <property type="match status" value="1"/>
</dbReference>
<comment type="subcellular location">
    <subcellularLocation>
        <location evidence="10">Cell membrane</location>
    </subcellularLocation>
</comment>
<evidence type="ECO:0000256" key="1">
    <source>
        <dbReference type="ARBA" id="ARBA00022448"/>
    </source>
</evidence>
<keyword evidence="11" id="KW-1133">Transmembrane helix</keyword>
<evidence type="ECO:0000256" key="5">
    <source>
        <dbReference type="ARBA" id="ARBA00022967"/>
    </source>
</evidence>
<dbReference type="InterPro" id="IPR007202">
    <property type="entry name" value="4Fe-4S_dom"/>
</dbReference>
<sequence length="285" mass="29894">MGIALPGIVVGVLGLLFGLMLGWFAKKFAVEVNPLAQRIEEILPGANCGACGYPGCSGLAKAIALGNAPVNACPVGGARVWLEISKLVGASVSEIKPQRALLLCQGGRGTAQEFAEYHGIEDCRAVAVLGLSPKACPFGCLGYGTCERVCPFGAIVIDKEEKLPVIDWQKCTGCGKCVRECPRNVLGLVSQEDQVVVACTSLQGAKEVRAVCKKGCIKCQLCVRTCPVGAISFKEGRIVIDHEKCTLCGACVEKCPTKCIVFVSRSKCVAFSDLKSIGEPTGVKG</sequence>
<evidence type="ECO:0000256" key="11">
    <source>
        <dbReference type="SAM" id="Phobius"/>
    </source>
</evidence>
<dbReference type="Pfam" id="PF04060">
    <property type="entry name" value="FeS"/>
    <property type="match status" value="1"/>
</dbReference>
<feature type="binding site" evidence="10">
    <location>
        <position position="171"/>
    </location>
    <ligand>
        <name>[4Fe-4S] cluster</name>
        <dbReference type="ChEBI" id="CHEBI:49883"/>
        <label>3</label>
    </ligand>
</feature>
<accession>A0ABZ2YC29</accession>
<comment type="caution">
    <text evidence="10">Lacks conserved residue(s) required for the propagation of feature annotation.</text>
</comment>
<evidence type="ECO:0000256" key="10">
    <source>
        <dbReference type="HAMAP-Rule" id="MF_00463"/>
    </source>
</evidence>
<evidence type="ECO:0000256" key="3">
    <source>
        <dbReference type="ARBA" id="ARBA00022723"/>
    </source>
</evidence>
<organism evidence="14 15">
    <name type="scientific">Thermatribacter velox</name>
    <dbReference type="NCBI Taxonomy" id="3039681"/>
    <lineage>
        <taxon>Bacteria</taxon>
        <taxon>Pseudomonadati</taxon>
        <taxon>Atribacterota</taxon>
        <taxon>Atribacteria</taxon>
        <taxon>Atribacterales</taxon>
        <taxon>Thermatribacteraceae</taxon>
        <taxon>Thermatribacter</taxon>
    </lineage>
</organism>
<evidence type="ECO:0000256" key="7">
    <source>
        <dbReference type="ARBA" id="ARBA00023004"/>
    </source>
</evidence>
<keyword evidence="11" id="KW-0812">Transmembrane</keyword>
<reference evidence="14 15" key="1">
    <citation type="submission" date="2023-03" db="EMBL/GenBank/DDBJ databases">
        <title>Novel Species.</title>
        <authorList>
            <person name="Ma S."/>
        </authorList>
    </citation>
    <scope>NUCLEOTIDE SEQUENCE [LARGE SCALE GENOMIC DNA]</scope>
    <source>
        <strain evidence="14 15">B11</strain>
    </source>
</reference>
<dbReference type="HAMAP" id="MF_00463">
    <property type="entry name" value="RsxB_RnfB"/>
    <property type="match status" value="1"/>
</dbReference>
<evidence type="ECO:0000313" key="14">
    <source>
        <dbReference type="EMBL" id="WZL76559.1"/>
    </source>
</evidence>
<feature type="domain" description="4Fe-4S ferredoxin-type" evidence="12">
    <location>
        <begin position="206"/>
        <end position="235"/>
    </location>
</feature>
<feature type="binding site" evidence="10">
    <location>
        <position position="146"/>
    </location>
    <ligand>
        <name>[4Fe-4S] cluster</name>
        <dbReference type="ChEBI" id="CHEBI:49883"/>
        <label>2</label>
    </ligand>
</feature>
<feature type="binding site" evidence="10">
    <location>
        <position position="177"/>
    </location>
    <ligand>
        <name>[4Fe-4S] cluster</name>
        <dbReference type="ChEBI" id="CHEBI:49883"/>
        <label>3</label>
    </ligand>
</feature>
<comment type="cofactor">
    <cofactor evidence="10">
        <name>[4Fe-4S] cluster</name>
        <dbReference type="ChEBI" id="CHEBI:49883"/>
    </cofactor>
    <text evidence="10">Binds 3 [4Fe-4S] clusters.</text>
</comment>
<dbReference type="CDD" id="cd10549">
    <property type="entry name" value="MtMvhB_like"/>
    <property type="match status" value="1"/>
</dbReference>